<proteinExistence type="predicted"/>
<gene>
    <name evidence="1" type="ORF">CCR94_01415</name>
</gene>
<dbReference type="EMBL" id="NHSJ01000018">
    <property type="protein sequence ID" value="PPQ33539.1"/>
    <property type="molecule type" value="Genomic_DNA"/>
</dbReference>
<evidence type="ECO:0000313" key="1">
    <source>
        <dbReference type="EMBL" id="PPQ33539.1"/>
    </source>
</evidence>
<evidence type="ECO:0000313" key="2">
    <source>
        <dbReference type="Proteomes" id="UP000239089"/>
    </source>
</evidence>
<dbReference type="AlphaFoldDB" id="A0A2S6NG46"/>
<keyword evidence="2" id="KW-1185">Reference proteome</keyword>
<comment type="caution">
    <text evidence="1">The sequence shown here is derived from an EMBL/GenBank/DDBJ whole genome shotgun (WGS) entry which is preliminary data.</text>
</comment>
<organism evidence="1 2">
    <name type="scientific">Rhodoblastus sphagnicola</name>
    <dbReference type="NCBI Taxonomy" id="333368"/>
    <lineage>
        <taxon>Bacteria</taxon>
        <taxon>Pseudomonadati</taxon>
        <taxon>Pseudomonadota</taxon>
        <taxon>Alphaproteobacteria</taxon>
        <taxon>Hyphomicrobiales</taxon>
        <taxon>Rhodoblastaceae</taxon>
        <taxon>Rhodoblastus</taxon>
    </lineage>
</organism>
<reference evidence="1 2" key="1">
    <citation type="journal article" date="2018" name="Arch. Microbiol.">
        <title>New insights into the metabolic potential of the phototrophic purple bacterium Rhodopila globiformis DSM 161(T) from its draft genome sequence and evidence for a vanadium-dependent nitrogenase.</title>
        <authorList>
            <person name="Imhoff J.F."/>
            <person name="Rahn T."/>
            <person name="Kunzel S."/>
            <person name="Neulinger S.C."/>
        </authorList>
    </citation>
    <scope>NUCLEOTIDE SEQUENCE [LARGE SCALE GENOMIC DNA]</scope>
    <source>
        <strain evidence="1 2">DSM 16996</strain>
    </source>
</reference>
<name>A0A2S6NG46_9HYPH</name>
<dbReference type="Proteomes" id="UP000239089">
    <property type="component" value="Unassembled WGS sequence"/>
</dbReference>
<dbReference type="OrthoDB" id="8454910at2"/>
<protein>
    <submittedName>
        <fullName evidence="1">Uncharacterized protein</fullName>
    </submittedName>
</protein>
<sequence>MNAYLYGLLILSVVGSSAIVTYLISISRERLWLRSQKSEELYRRAEKTYVDGLSFFRTRYDMTQNKTFPRANDEMAALNENVSELNILVGLYFPALGPQLAAATNSLAVAFDRLRLAEASDLKNRERALDDLDLAVGGIREAFDHFKAAALSRGRIDRHKPAGAAAPRRASRAAIA</sequence>
<dbReference type="RefSeq" id="WP_104506103.1">
    <property type="nucleotide sequence ID" value="NZ_JACIGC010000014.1"/>
</dbReference>
<accession>A0A2S6NG46</accession>